<keyword evidence="4" id="KW-1185">Reference proteome</keyword>
<feature type="compositionally biased region" description="Low complexity" evidence="1">
    <location>
        <begin position="39"/>
        <end position="51"/>
    </location>
</feature>
<accession>A0A543IV27</accession>
<evidence type="ECO:0008006" key="5">
    <source>
        <dbReference type="Google" id="ProtNLM"/>
    </source>
</evidence>
<organism evidence="3 4">
    <name type="scientific">Thermopolyspora flexuosa</name>
    <dbReference type="NCBI Taxonomy" id="103836"/>
    <lineage>
        <taxon>Bacteria</taxon>
        <taxon>Bacillati</taxon>
        <taxon>Actinomycetota</taxon>
        <taxon>Actinomycetes</taxon>
        <taxon>Streptosporangiales</taxon>
        <taxon>Streptosporangiaceae</taxon>
        <taxon>Thermopolyspora</taxon>
    </lineage>
</organism>
<proteinExistence type="predicted"/>
<dbReference type="GO" id="GO:0030655">
    <property type="term" value="P:beta-lactam antibiotic catabolic process"/>
    <property type="evidence" value="ECO:0007669"/>
    <property type="project" value="InterPro"/>
</dbReference>
<dbReference type="AlphaFoldDB" id="A0A543IV27"/>
<evidence type="ECO:0000256" key="2">
    <source>
        <dbReference type="SAM" id="SignalP"/>
    </source>
</evidence>
<gene>
    <name evidence="3" type="ORF">FHX40_1093</name>
</gene>
<evidence type="ECO:0000313" key="4">
    <source>
        <dbReference type="Proteomes" id="UP000319213"/>
    </source>
</evidence>
<dbReference type="SUPFAM" id="SSF56601">
    <property type="entry name" value="beta-lactamase/transpeptidase-like"/>
    <property type="match status" value="1"/>
</dbReference>
<dbReference type="PANTHER" id="PTHR35333:SF3">
    <property type="entry name" value="BETA-LACTAMASE-TYPE TRANSPEPTIDASE FOLD CONTAINING PROTEIN"/>
    <property type="match status" value="1"/>
</dbReference>
<comment type="caution">
    <text evidence="3">The sequence shown here is derived from an EMBL/GenBank/DDBJ whole genome shotgun (WGS) entry which is preliminary data.</text>
</comment>
<sequence>MTRQNPVMRISGGVLALIVALAGSACAPGDPAEPRGDARGAAALPDATAPAPAAPGGGADGTASGPPSGAPRPTGSAPAGAADGPFSVAAAPVAAEQRRRLTARLDRYLRGRPGRTSVAVYDRVTGMRYQYRERTPYRLGDVAELDILLVLLLRAQGRPRGLTPAERDLATKMIRLGDDRAAERLYAALGGRVGVARTLRRFGLDRTLPGPGLRWKETRSVVADQLRVLDLLTAPGGPLNDRNRAFAAALLAVDAPGRHGGIGAATMARDRVALRNGRLRHRDRWTVTSAGRIVSPSRDTLIAVLSDRHPRHATGRATVERVATLVMDEVRRD</sequence>
<dbReference type="PANTHER" id="PTHR35333">
    <property type="entry name" value="BETA-LACTAMASE"/>
    <property type="match status" value="1"/>
</dbReference>
<dbReference type="GO" id="GO:0046677">
    <property type="term" value="P:response to antibiotic"/>
    <property type="evidence" value="ECO:0007669"/>
    <property type="project" value="InterPro"/>
</dbReference>
<dbReference type="Proteomes" id="UP000319213">
    <property type="component" value="Unassembled WGS sequence"/>
</dbReference>
<name>A0A543IV27_9ACTN</name>
<dbReference type="InterPro" id="IPR012338">
    <property type="entry name" value="Beta-lactam/transpept-like"/>
</dbReference>
<keyword evidence="2" id="KW-0732">Signal</keyword>
<evidence type="ECO:0000313" key="3">
    <source>
        <dbReference type="EMBL" id="TQM74422.1"/>
    </source>
</evidence>
<feature type="signal peptide" evidence="2">
    <location>
        <begin position="1"/>
        <end position="27"/>
    </location>
</feature>
<dbReference type="PROSITE" id="PS51257">
    <property type="entry name" value="PROKAR_LIPOPROTEIN"/>
    <property type="match status" value="1"/>
</dbReference>
<feature type="chain" id="PRO_5022076645" description="Beta-lactamase class A" evidence="2">
    <location>
        <begin position="28"/>
        <end position="333"/>
    </location>
</feature>
<feature type="region of interest" description="Disordered" evidence="1">
    <location>
        <begin position="28"/>
        <end position="84"/>
    </location>
</feature>
<dbReference type="InterPro" id="IPR000871">
    <property type="entry name" value="Beta-lactam_class-A"/>
</dbReference>
<protein>
    <recommendedName>
        <fullName evidence="5">Beta-lactamase class A</fullName>
    </recommendedName>
</protein>
<dbReference type="EMBL" id="VFPQ01000001">
    <property type="protein sequence ID" value="TQM74422.1"/>
    <property type="molecule type" value="Genomic_DNA"/>
</dbReference>
<feature type="compositionally biased region" description="Low complexity" evidence="1">
    <location>
        <begin position="61"/>
        <end position="82"/>
    </location>
</feature>
<evidence type="ECO:0000256" key="1">
    <source>
        <dbReference type="SAM" id="MobiDB-lite"/>
    </source>
</evidence>
<reference evidence="3 4" key="1">
    <citation type="submission" date="2019-06" db="EMBL/GenBank/DDBJ databases">
        <title>Sequencing the genomes of 1000 actinobacteria strains.</title>
        <authorList>
            <person name="Klenk H.-P."/>
        </authorList>
    </citation>
    <scope>NUCLEOTIDE SEQUENCE [LARGE SCALE GENOMIC DNA]</scope>
    <source>
        <strain evidence="3 4">DSM 43186</strain>
    </source>
</reference>
<dbReference type="Gene3D" id="3.40.710.10">
    <property type="entry name" value="DD-peptidase/beta-lactamase superfamily"/>
    <property type="match status" value="1"/>
</dbReference>
<dbReference type="GO" id="GO:0008800">
    <property type="term" value="F:beta-lactamase activity"/>
    <property type="evidence" value="ECO:0007669"/>
    <property type="project" value="InterPro"/>
</dbReference>